<comment type="caution">
    <text evidence="6">The sequence shown here is derived from an EMBL/GenBank/DDBJ whole genome shotgun (WGS) entry which is preliminary data.</text>
</comment>
<dbReference type="FunFam" id="1.10.10.10:FF:000001">
    <property type="entry name" value="LysR family transcriptional regulator"/>
    <property type="match status" value="1"/>
</dbReference>
<dbReference type="AlphaFoldDB" id="A0A7X1NF03"/>
<reference evidence="6 7" key="1">
    <citation type="submission" date="2019-10" db="EMBL/GenBank/DDBJ databases">
        <title>Paraburkholderia sp. isolated from nodules of Mimosa pudica from Brazilian Atlantic Forest soils.</title>
        <authorList>
            <person name="Paulitsch F."/>
            <person name="Hungria M."/>
            <person name="Dall'Agnol R."/>
        </authorList>
    </citation>
    <scope>NUCLEOTIDE SEQUENCE [LARGE SCALE GENOMIC DNA]</scope>
    <source>
        <strain evidence="6 7">CNPSo 3157</strain>
    </source>
</reference>
<dbReference type="PANTHER" id="PTHR30537">
    <property type="entry name" value="HTH-TYPE TRANSCRIPTIONAL REGULATOR"/>
    <property type="match status" value="1"/>
</dbReference>
<dbReference type="InterPro" id="IPR058163">
    <property type="entry name" value="LysR-type_TF_proteobact-type"/>
</dbReference>
<dbReference type="InterPro" id="IPR036390">
    <property type="entry name" value="WH_DNA-bd_sf"/>
</dbReference>
<dbReference type="PANTHER" id="PTHR30537:SF5">
    <property type="entry name" value="HTH-TYPE TRANSCRIPTIONAL ACTIVATOR TTDR-RELATED"/>
    <property type="match status" value="1"/>
</dbReference>
<dbReference type="Proteomes" id="UP000484381">
    <property type="component" value="Unassembled WGS sequence"/>
</dbReference>
<evidence type="ECO:0000259" key="5">
    <source>
        <dbReference type="PROSITE" id="PS50931"/>
    </source>
</evidence>
<organism evidence="6 7">
    <name type="scientific">Paraburkholderia franconis</name>
    <dbReference type="NCBI Taxonomy" id="2654983"/>
    <lineage>
        <taxon>Bacteria</taxon>
        <taxon>Pseudomonadati</taxon>
        <taxon>Pseudomonadota</taxon>
        <taxon>Betaproteobacteria</taxon>
        <taxon>Burkholderiales</taxon>
        <taxon>Burkholderiaceae</taxon>
        <taxon>Paraburkholderia</taxon>
    </lineage>
</organism>
<dbReference type="EMBL" id="WHNP01000033">
    <property type="protein sequence ID" value="MPW20769.1"/>
    <property type="molecule type" value="Genomic_DNA"/>
</dbReference>
<comment type="similarity">
    <text evidence="1">Belongs to the LysR transcriptional regulatory family.</text>
</comment>
<dbReference type="Gene3D" id="1.10.10.10">
    <property type="entry name" value="Winged helix-like DNA-binding domain superfamily/Winged helix DNA-binding domain"/>
    <property type="match status" value="1"/>
</dbReference>
<dbReference type="SUPFAM" id="SSF46785">
    <property type="entry name" value="Winged helix' DNA-binding domain"/>
    <property type="match status" value="1"/>
</dbReference>
<keyword evidence="7" id="KW-1185">Reference proteome</keyword>
<dbReference type="InterPro" id="IPR000847">
    <property type="entry name" value="LysR_HTH_N"/>
</dbReference>
<sequence length="145" mass="15653">MHHLPDLEAWAIFARVAQTGSFAKAAEALGMSQPTVSKAMCRLEQRLGTMLLYRTSRKLSLTPTGEILRERALRLLKDAETIECDASAQAVRPYGTVRVNAPSTFVNEAGSMMTQIVGAIERVSVIVNEISTASAEQSTGVGTGW</sequence>
<dbReference type="PRINTS" id="PR00039">
    <property type="entry name" value="HTHLYSR"/>
</dbReference>
<evidence type="ECO:0000256" key="2">
    <source>
        <dbReference type="ARBA" id="ARBA00023015"/>
    </source>
</evidence>
<dbReference type="GO" id="GO:0043565">
    <property type="term" value="F:sequence-specific DNA binding"/>
    <property type="evidence" value="ECO:0007669"/>
    <property type="project" value="TreeGrafter"/>
</dbReference>
<evidence type="ECO:0000256" key="1">
    <source>
        <dbReference type="ARBA" id="ARBA00009437"/>
    </source>
</evidence>
<dbReference type="GO" id="GO:0006351">
    <property type="term" value="P:DNA-templated transcription"/>
    <property type="evidence" value="ECO:0007669"/>
    <property type="project" value="TreeGrafter"/>
</dbReference>
<evidence type="ECO:0000313" key="6">
    <source>
        <dbReference type="EMBL" id="MPW20769.1"/>
    </source>
</evidence>
<evidence type="ECO:0000256" key="3">
    <source>
        <dbReference type="ARBA" id="ARBA00023125"/>
    </source>
</evidence>
<keyword evidence="3" id="KW-0238">DNA-binding</keyword>
<dbReference type="GO" id="GO:0003700">
    <property type="term" value="F:DNA-binding transcription factor activity"/>
    <property type="evidence" value="ECO:0007669"/>
    <property type="project" value="InterPro"/>
</dbReference>
<proteinExistence type="inferred from homology"/>
<accession>A0A7X1NF03</accession>
<dbReference type="PROSITE" id="PS50931">
    <property type="entry name" value="HTH_LYSR"/>
    <property type="match status" value="1"/>
</dbReference>
<dbReference type="Pfam" id="PF00126">
    <property type="entry name" value="HTH_1"/>
    <property type="match status" value="1"/>
</dbReference>
<evidence type="ECO:0000313" key="7">
    <source>
        <dbReference type="Proteomes" id="UP000484381"/>
    </source>
</evidence>
<name>A0A7X1NF03_9BURK</name>
<dbReference type="InterPro" id="IPR036388">
    <property type="entry name" value="WH-like_DNA-bd_sf"/>
</dbReference>
<evidence type="ECO:0000256" key="4">
    <source>
        <dbReference type="ARBA" id="ARBA00023163"/>
    </source>
</evidence>
<keyword evidence="4" id="KW-0804">Transcription</keyword>
<keyword evidence="2" id="KW-0805">Transcription regulation</keyword>
<feature type="domain" description="HTH lysR-type" evidence="5">
    <location>
        <begin position="5"/>
        <end position="62"/>
    </location>
</feature>
<protein>
    <submittedName>
        <fullName evidence="6">LysR family transcriptional regulator</fullName>
    </submittedName>
</protein>
<gene>
    <name evidence="6" type="ORF">GCT13_28825</name>
</gene>